<keyword evidence="1 7" id="KW-0808">Transferase</keyword>
<dbReference type="Pfam" id="PF01966">
    <property type="entry name" value="HD"/>
    <property type="match status" value="1"/>
</dbReference>
<dbReference type="InterPro" id="IPR013546">
    <property type="entry name" value="PII_UdlTrfase/GS_AdlTrfase"/>
</dbReference>
<dbReference type="Pfam" id="PF08335">
    <property type="entry name" value="GlnD_UR_UTase"/>
    <property type="match status" value="1"/>
</dbReference>
<evidence type="ECO:0000259" key="8">
    <source>
        <dbReference type="PROSITE" id="PS51671"/>
    </source>
</evidence>
<evidence type="ECO:0000313" key="10">
    <source>
        <dbReference type="EMBL" id="MDR7361466.1"/>
    </source>
</evidence>
<evidence type="ECO:0000256" key="7">
    <source>
        <dbReference type="HAMAP-Rule" id="MF_00277"/>
    </source>
</evidence>
<dbReference type="Pfam" id="PF01842">
    <property type="entry name" value="ACT"/>
    <property type="match status" value="1"/>
</dbReference>
<comment type="caution">
    <text evidence="7">Lacks conserved residue(s) required for the propagation of feature annotation.</text>
</comment>
<keyword evidence="3" id="KW-0677">Repeat</keyword>
<comment type="similarity">
    <text evidence="7">Belongs to the GlnD family.</text>
</comment>
<dbReference type="EMBL" id="JAVDYG010000001">
    <property type="protein sequence ID" value="MDR7361466.1"/>
    <property type="molecule type" value="Genomic_DNA"/>
</dbReference>
<feature type="domain" description="ACT" evidence="8">
    <location>
        <begin position="664"/>
        <end position="740"/>
    </location>
</feature>
<name>A0ABU2BT65_9ACTN</name>
<accession>A0ABU2BT65</accession>
<dbReference type="Gene3D" id="3.30.460.10">
    <property type="entry name" value="Beta Polymerase, domain 2"/>
    <property type="match status" value="1"/>
</dbReference>
<comment type="catalytic activity">
    <reaction evidence="7">
        <text>[protein-PII]-L-tyrosine + UTP = [protein-PII]-uridylyl-L-tyrosine + diphosphate</text>
        <dbReference type="Rhea" id="RHEA:13673"/>
        <dbReference type="Rhea" id="RHEA-COMP:12147"/>
        <dbReference type="Rhea" id="RHEA-COMP:12148"/>
        <dbReference type="ChEBI" id="CHEBI:33019"/>
        <dbReference type="ChEBI" id="CHEBI:46398"/>
        <dbReference type="ChEBI" id="CHEBI:46858"/>
        <dbReference type="ChEBI" id="CHEBI:90602"/>
        <dbReference type="EC" id="2.7.7.59"/>
    </reaction>
</comment>
<dbReference type="EC" id="2.7.7.59" evidence="7"/>
<comment type="function">
    <text evidence="7">Modifies, by uridylylation and deuridylylation, the PII regulatory proteins (GlnB and homologs), in response to the nitrogen status of the cell that GlnD senses through the glutamine level. Under low glutamine levels, catalyzes the conversion of the PII proteins and UTP to PII-UMP and PPi, while under higher glutamine levels, GlnD hydrolyzes PII-UMP to PII and UMP (deuridylylation). Thus, controls uridylylation state and activity of the PII proteins, and plays an important role in the regulation of nitrogen metabolism.</text>
</comment>
<dbReference type="CDD" id="cd04899">
    <property type="entry name" value="ACT_ACR-UUR-like_2"/>
    <property type="match status" value="1"/>
</dbReference>
<feature type="region of interest" description="Uridylyltransferase" evidence="7">
    <location>
        <begin position="1"/>
        <end position="285"/>
    </location>
</feature>
<evidence type="ECO:0000256" key="3">
    <source>
        <dbReference type="ARBA" id="ARBA00022737"/>
    </source>
</evidence>
<gene>
    <name evidence="7" type="primary">glnD</name>
    <name evidence="10" type="ORF">J2S63_001019</name>
</gene>
<reference evidence="10 11" key="1">
    <citation type="submission" date="2023-07" db="EMBL/GenBank/DDBJ databases">
        <title>Sequencing the genomes of 1000 actinobacteria strains.</title>
        <authorList>
            <person name="Klenk H.-P."/>
        </authorList>
    </citation>
    <scope>NUCLEOTIDE SEQUENCE [LARGE SCALE GENOMIC DNA]</scope>
    <source>
        <strain evidence="10 11">DSM 19426</strain>
    </source>
</reference>
<dbReference type="InterPro" id="IPR010043">
    <property type="entry name" value="UTase/UR"/>
</dbReference>
<comment type="catalytic activity">
    <reaction evidence="7">
        <text>[protein-PII]-uridylyl-L-tyrosine + H2O = [protein-PII]-L-tyrosine + UMP + H(+)</text>
        <dbReference type="Rhea" id="RHEA:48600"/>
        <dbReference type="Rhea" id="RHEA-COMP:12147"/>
        <dbReference type="Rhea" id="RHEA-COMP:12148"/>
        <dbReference type="ChEBI" id="CHEBI:15377"/>
        <dbReference type="ChEBI" id="CHEBI:15378"/>
        <dbReference type="ChEBI" id="CHEBI:46858"/>
        <dbReference type="ChEBI" id="CHEBI:57865"/>
        <dbReference type="ChEBI" id="CHEBI:90602"/>
    </reaction>
</comment>
<evidence type="ECO:0000256" key="2">
    <source>
        <dbReference type="ARBA" id="ARBA00022695"/>
    </source>
</evidence>
<evidence type="ECO:0000256" key="4">
    <source>
        <dbReference type="ARBA" id="ARBA00022801"/>
    </source>
</evidence>
<dbReference type="Gene3D" id="1.10.3090.10">
    <property type="entry name" value="cca-adding enzyme, domain 2"/>
    <property type="match status" value="1"/>
</dbReference>
<dbReference type="SUPFAM" id="SSF109604">
    <property type="entry name" value="HD-domain/PDEase-like"/>
    <property type="match status" value="1"/>
</dbReference>
<evidence type="ECO:0000256" key="1">
    <source>
        <dbReference type="ARBA" id="ARBA00022679"/>
    </source>
</evidence>
<dbReference type="PANTHER" id="PTHR47320">
    <property type="entry name" value="BIFUNCTIONAL URIDYLYLTRANSFERASE/URIDYLYL-REMOVING ENZYME"/>
    <property type="match status" value="1"/>
</dbReference>
<evidence type="ECO:0000313" key="11">
    <source>
        <dbReference type="Proteomes" id="UP001183648"/>
    </source>
</evidence>
<keyword evidence="6 7" id="KW-0511">Multifunctional enzyme</keyword>
<comment type="activity regulation">
    <text evidence="7">Uridylyltransferase (UTase) activity is inhibited by glutamine, while glutamine activates uridylyl-removing (UR) activity.</text>
</comment>
<feature type="domain" description="HD" evidence="9">
    <location>
        <begin position="397"/>
        <end position="504"/>
    </location>
</feature>
<evidence type="ECO:0000259" key="9">
    <source>
        <dbReference type="PROSITE" id="PS51831"/>
    </source>
</evidence>
<dbReference type="SUPFAM" id="SSF55021">
    <property type="entry name" value="ACT-like"/>
    <property type="match status" value="1"/>
</dbReference>
<dbReference type="GO" id="GO:0008773">
    <property type="term" value="F:[protein-PII] uridylyltransferase activity"/>
    <property type="evidence" value="ECO:0007669"/>
    <property type="project" value="UniProtKB-EC"/>
</dbReference>
<dbReference type="PROSITE" id="PS51831">
    <property type="entry name" value="HD"/>
    <property type="match status" value="1"/>
</dbReference>
<comment type="domain">
    <text evidence="7">Has four distinct domains: an N-terminal nucleotidyltransferase (NT) domain responsible for UTase activity, a central HD domain that encodes UR activity, and two C-terminal ACT domains that seem to have a role in glutamine sensing.</text>
</comment>
<keyword evidence="2 7" id="KW-0548">Nucleotidyltransferase</keyword>
<dbReference type="RefSeq" id="WP_310299464.1">
    <property type="nucleotide sequence ID" value="NZ_BAAAPS010000007.1"/>
</dbReference>
<evidence type="ECO:0000256" key="5">
    <source>
        <dbReference type="ARBA" id="ARBA00022842"/>
    </source>
</evidence>
<dbReference type="PROSITE" id="PS51671">
    <property type="entry name" value="ACT"/>
    <property type="match status" value="1"/>
</dbReference>
<dbReference type="EC" id="3.1.4.-" evidence="7"/>
<comment type="caution">
    <text evidence="10">The sequence shown here is derived from an EMBL/GenBank/DDBJ whole genome shotgun (WGS) entry which is preliminary data.</text>
</comment>
<dbReference type="CDD" id="cd05401">
    <property type="entry name" value="NT_GlnE_GlnD_like"/>
    <property type="match status" value="1"/>
</dbReference>
<dbReference type="InterPro" id="IPR002912">
    <property type="entry name" value="ACT_dom"/>
</dbReference>
<sequence>MTAADRLARTAEADQVCAAALHGVTGRDESDPLPGVALLAVGGYGRSELAPYSDLDLVLVHDEDVDVGSLAQELWYPLWDSGTKIDHAVRALDEVTAAARDDLRVALGLLDARHLAGDTAVSLRLRAGVLSTWRRDARRNLPLLRDLARGRAEQRGELAHASVPDLKESAGGLRDATMLKALVATWMVDVPHADLERSRLALLDVRDVLHEVAGRAVDRVVPEQWAAVAEALGLPDAAAAQRHVRQLGRRITHLSRISWRRVDRVLDPPPSAAHGRVPSLERAAAGVAVSAGEVVLDKGADPRRDPLLFLRAAVVAAERDLPFSPASVARLVRESAPVAEPWPAEARSLLVRLLASGRGLLPVWETLDETDALALFLPEWERIRLLPHASVVHRFTVDRHVVETCVEASRLIRRVSRPDLLMVGALLHDIGKGGTVEHSEAGAPIARTVARRWGFDEDDVEVVGRLVLHHLLLARVATTRDLDDPATAEEVATRVEEATVLDLLEVLTEADARATAPKAWTRWRAGLVADLAESARHALAGRAQTAPSSYPELSAERVEVLPDPVGLVVRVREPDRVGILADLAGTFLASRTPVVAARAWTQDGHAGSEWLLEGEVPDPAGLVRRVTAALDGGGPPAAADRALADATGLPAEVLLPDASADSTVMEVRASDRPGTLYAVLRALSGLDLSVRSAHVGSVGPQVVDVFYLQDASGGQLSPEAARAAAEAVRRSLGPADTLDA</sequence>
<dbReference type="CDD" id="cd00077">
    <property type="entry name" value="HDc"/>
    <property type="match status" value="1"/>
</dbReference>
<dbReference type="PANTHER" id="PTHR47320:SF1">
    <property type="entry name" value="BIFUNCTIONAL URIDYLYLTRANSFERASE_URIDYLYL-REMOVING ENZYME"/>
    <property type="match status" value="1"/>
</dbReference>
<dbReference type="InterPro" id="IPR045865">
    <property type="entry name" value="ACT-like_dom_sf"/>
</dbReference>
<keyword evidence="11" id="KW-1185">Reference proteome</keyword>
<dbReference type="Proteomes" id="UP001183648">
    <property type="component" value="Unassembled WGS sequence"/>
</dbReference>
<protein>
    <recommendedName>
        <fullName evidence="7">Bifunctional uridylyltransferase/uridylyl-removing enzyme</fullName>
        <shortName evidence="7">UTase/UR</shortName>
    </recommendedName>
    <alternativeName>
        <fullName evidence="7">Bifunctional [protein-PII] modification enzyme</fullName>
    </alternativeName>
    <alternativeName>
        <fullName evidence="7">Bifunctional nitrogen sensor protein</fullName>
    </alternativeName>
    <domain>
        <recommendedName>
            <fullName evidence="7">[Protein-PII] uridylyltransferase</fullName>
            <shortName evidence="7">PII uridylyltransferase</shortName>
            <shortName evidence="7">UTase</shortName>
            <ecNumber evidence="7">2.7.7.59</ecNumber>
        </recommendedName>
    </domain>
    <domain>
        <recommendedName>
            <fullName evidence="7">[Protein-PII]-UMP uridylyl-removing enzyme</fullName>
            <shortName evidence="7">UR</shortName>
            <ecNumber evidence="7">3.1.4.-</ecNumber>
        </recommendedName>
    </domain>
</protein>
<dbReference type="SUPFAM" id="SSF81301">
    <property type="entry name" value="Nucleotidyltransferase"/>
    <property type="match status" value="1"/>
</dbReference>
<dbReference type="InterPro" id="IPR003607">
    <property type="entry name" value="HD/PDEase_dom"/>
</dbReference>
<keyword evidence="4 7" id="KW-0378">Hydrolase</keyword>
<proteinExistence type="inferred from homology"/>
<organism evidence="10 11">
    <name type="scientific">Nocardioides marmoribigeumensis</name>
    <dbReference type="NCBI Taxonomy" id="433649"/>
    <lineage>
        <taxon>Bacteria</taxon>
        <taxon>Bacillati</taxon>
        <taxon>Actinomycetota</taxon>
        <taxon>Actinomycetes</taxon>
        <taxon>Propionibacteriales</taxon>
        <taxon>Nocardioidaceae</taxon>
        <taxon>Nocardioides</taxon>
    </lineage>
</organism>
<comment type="cofactor">
    <cofactor evidence="7">
        <name>Mg(2+)</name>
        <dbReference type="ChEBI" id="CHEBI:18420"/>
    </cofactor>
</comment>
<keyword evidence="5 7" id="KW-0460">Magnesium</keyword>
<dbReference type="NCBIfam" id="NF002895">
    <property type="entry name" value="PRK03381.1"/>
    <property type="match status" value="1"/>
</dbReference>
<dbReference type="SMART" id="SM00471">
    <property type="entry name" value="HDc"/>
    <property type="match status" value="1"/>
</dbReference>
<dbReference type="InterPro" id="IPR043519">
    <property type="entry name" value="NT_sf"/>
</dbReference>
<evidence type="ECO:0000256" key="6">
    <source>
        <dbReference type="ARBA" id="ARBA00023268"/>
    </source>
</evidence>
<dbReference type="InterPro" id="IPR006674">
    <property type="entry name" value="HD_domain"/>
</dbReference>
<dbReference type="HAMAP" id="MF_00277">
    <property type="entry name" value="PII_uridylyl_transf"/>
    <property type="match status" value="1"/>
</dbReference>